<dbReference type="CDD" id="cd18103">
    <property type="entry name" value="SpoU-like_RlmB"/>
    <property type="match status" value="1"/>
</dbReference>
<accession>A0A0J8G3Z0</accession>
<dbReference type="Pfam" id="PF00588">
    <property type="entry name" value="SpoU_methylase"/>
    <property type="match status" value="1"/>
</dbReference>
<evidence type="ECO:0000256" key="4">
    <source>
        <dbReference type="SAM" id="MobiDB-lite"/>
    </source>
</evidence>
<organism evidence="6 7">
    <name type="scientific">Clostridium cylindrosporum DSM 605</name>
    <dbReference type="NCBI Taxonomy" id="1121307"/>
    <lineage>
        <taxon>Bacteria</taxon>
        <taxon>Bacillati</taxon>
        <taxon>Bacillota</taxon>
        <taxon>Clostridia</taxon>
        <taxon>Eubacteriales</taxon>
        <taxon>Clostridiaceae</taxon>
        <taxon>Clostridium</taxon>
    </lineage>
</organism>
<evidence type="ECO:0000256" key="2">
    <source>
        <dbReference type="ARBA" id="ARBA00022603"/>
    </source>
</evidence>
<evidence type="ECO:0000256" key="1">
    <source>
        <dbReference type="ARBA" id="ARBA00007228"/>
    </source>
</evidence>
<dbReference type="InterPro" id="IPR013123">
    <property type="entry name" value="SpoU_subst-bd"/>
</dbReference>
<keyword evidence="2 6" id="KW-0489">Methyltransferase</keyword>
<dbReference type="GO" id="GO:0006396">
    <property type="term" value="P:RNA processing"/>
    <property type="evidence" value="ECO:0007669"/>
    <property type="project" value="InterPro"/>
</dbReference>
<dbReference type="FunFam" id="3.40.1280.10:FF:000008">
    <property type="entry name" value="Group 3 RNA methyltransferase TrmH"/>
    <property type="match status" value="1"/>
</dbReference>
<dbReference type="Gene3D" id="3.40.1280.10">
    <property type="match status" value="1"/>
</dbReference>
<protein>
    <submittedName>
        <fullName evidence="6">rRNA methylase, putative, group 3</fullName>
        <ecNumber evidence="6">2.1.1.185</ecNumber>
    </submittedName>
</protein>
<dbReference type="Gene3D" id="3.30.1330.30">
    <property type="match status" value="1"/>
</dbReference>
<dbReference type="Pfam" id="PF08032">
    <property type="entry name" value="SpoU_sub_bind"/>
    <property type="match status" value="1"/>
</dbReference>
<dbReference type="EMBL" id="LFVU01000008">
    <property type="protein sequence ID" value="KMT22421.1"/>
    <property type="molecule type" value="Genomic_DNA"/>
</dbReference>
<sequence>MKNTSGFKGQRGSRDRKSRDFADSPRENRMESEEFIEGRNPVLEALKSERTIEKIYVSKGDVEGSIKVIISKARDKGIVIQEMDKKGLDNISVTNSHQGVIARVTPFNYSEVQDILDYAKEKEEDPFVIILDEIEDPHNFGSIIRTANACGAHGIIIPKRRSALVTQTVLKVSAGAAEGMKIAKVTNLNQTIKDLKDKGLWIIGTDMDGEVCYNSNLKGSLGLVVGSEGKGISRLVKENCDIVVRIPMNGTINSLNASVAAGIIMYEIVRQRG</sequence>
<dbReference type="InterPro" id="IPR001537">
    <property type="entry name" value="SpoU_MeTrfase"/>
</dbReference>
<dbReference type="InterPro" id="IPR029026">
    <property type="entry name" value="tRNA_m1G_MTases_N"/>
</dbReference>
<dbReference type="PATRIC" id="fig|1121307.3.peg.220"/>
<evidence type="ECO:0000313" key="6">
    <source>
        <dbReference type="EMBL" id="KMT22421.1"/>
    </source>
</evidence>
<evidence type="ECO:0000259" key="5">
    <source>
        <dbReference type="SMART" id="SM00967"/>
    </source>
</evidence>
<dbReference type="SUPFAM" id="SSF75217">
    <property type="entry name" value="alpha/beta knot"/>
    <property type="match status" value="1"/>
</dbReference>
<dbReference type="SMART" id="SM00967">
    <property type="entry name" value="SpoU_sub_bind"/>
    <property type="match status" value="1"/>
</dbReference>
<dbReference type="PANTHER" id="PTHR46429:SF1">
    <property type="entry name" value="23S RRNA (GUANOSINE-2'-O-)-METHYLTRANSFERASE RLMB"/>
    <property type="match status" value="1"/>
</dbReference>
<feature type="domain" description="RNA 2-O ribose methyltransferase substrate binding" evidence="5">
    <location>
        <begin position="35"/>
        <end position="110"/>
    </location>
</feature>
<comment type="similarity">
    <text evidence="1">Belongs to the class IV-like SAM-binding methyltransferase superfamily. RNA methyltransferase TrmH family.</text>
</comment>
<keyword evidence="3 6" id="KW-0808">Transferase</keyword>
<comment type="caution">
    <text evidence="6">The sequence shown here is derived from an EMBL/GenBank/DDBJ whole genome shotgun (WGS) entry which is preliminary data.</text>
</comment>
<dbReference type="AlphaFoldDB" id="A0A0J8G3Z0"/>
<proteinExistence type="inferred from homology"/>
<keyword evidence="7" id="KW-1185">Reference proteome</keyword>
<name>A0A0J8G3Z0_CLOCY</name>
<dbReference type="Proteomes" id="UP000036756">
    <property type="component" value="Unassembled WGS sequence"/>
</dbReference>
<dbReference type="GO" id="GO:0003723">
    <property type="term" value="F:RNA binding"/>
    <property type="evidence" value="ECO:0007669"/>
    <property type="project" value="InterPro"/>
</dbReference>
<dbReference type="InterPro" id="IPR029028">
    <property type="entry name" value="Alpha/beta_knot_MTases"/>
</dbReference>
<feature type="compositionally biased region" description="Basic and acidic residues" evidence="4">
    <location>
        <begin position="12"/>
        <end position="32"/>
    </location>
</feature>
<dbReference type="GO" id="GO:0032259">
    <property type="term" value="P:methylation"/>
    <property type="evidence" value="ECO:0007669"/>
    <property type="project" value="UniProtKB-KW"/>
</dbReference>
<feature type="region of interest" description="Disordered" evidence="4">
    <location>
        <begin position="1"/>
        <end position="35"/>
    </location>
</feature>
<dbReference type="PANTHER" id="PTHR46429">
    <property type="entry name" value="23S RRNA (GUANOSINE-2'-O-)-METHYLTRANSFERASE RLMB"/>
    <property type="match status" value="1"/>
</dbReference>
<dbReference type="SUPFAM" id="SSF55315">
    <property type="entry name" value="L30e-like"/>
    <property type="match status" value="1"/>
</dbReference>
<dbReference type="InterPro" id="IPR029064">
    <property type="entry name" value="Ribosomal_eL30-like_sf"/>
</dbReference>
<dbReference type="GO" id="GO:0008173">
    <property type="term" value="F:RNA methyltransferase activity"/>
    <property type="evidence" value="ECO:0007669"/>
    <property type="project" value="InterPro"/>
</dbReference>
<evidence type="ECO:0000256" key="3">
    <source>
        <dbReference type="ARBA" id="ARBA00022679"/>
    </source>
</evidence>
<evidence type="ECO:0000313" key="7">
    <source>
        <dbReference type="Proteomes" id="UP000036756"/>
    </source>
</evidence>
<dbReference type="NCBIfam" id="TIGR00186">
    <property type="entry name" value="rRNA_methyl_3"/>
    <property type="match status" value="1"/>
</dbReference>
<dbReference type="STRING" id="1121307.CLCY_12c00040"/>
<dbReference type="InterPro" id="IPR004441">
    <property type="entry name" value="rRNA_MeTrfase_TrmH"/>
</dbReference>
<dbReference type="EC" id="2.1.1.185" evidence="6"/>
<dbReference type="GO" id="GO:0005829">
    <property type="term" value="C:cytosol"/>
    <property type="evidence" value="ECO:0007669"/>
    <property type="project" value="TreeGrafter"/>
</dbReference>
<gene>
    <name evidence="6" type="ORF">CLCY_12c00040</name>
</gene>
<reference evidence="6 7" key="1">
    <citation type="submission" date="2015-06" db="EMBL/GenBank/DDBJ databases">
        <title>Draft genome sequence of the purine-degrading Clostridium cylindrosporum HC-1 (DSM 605).</title>
        <authorList>
            <person name="Poehlein A."/>
            <person name="Schiel-Bengelsdorf B."/>
            <person name="Bengelsdorf F."/>
            <person name="Daniel R."/>
            <person name="Duerre P."/>
        </authorList>
    </citation>
    <scope>NUCLEOTIDE SEQUENCE [LARGE SCALE GENOMIC DNA]</scope>
    <source>
        <strain evidence="6 7">DSM 605</strain>
    </source>
</reference>